<dbReference type="GO" id="GO:0006935">
    <property type="term" value="P:chemotaxis"/>
    <property type="evidence" value="ECO:0007669"/>
    <property type="project" value="UniProtKB-KW"/>
</dbReference>
<dbReference type="InterPro" id="IPR011006">
    <property type="entry name" value="CheY-like_superfamily"/>
</dbReference>
<dbReference type="PROSITE" id="PS50110">
    <property type="entry name" value="RESPONSE_REGULATORY"/>
    <property type="match status" value="1"/>
</dbReference>
<evidence type="ECO:0000313" key="8">
    <source>
        <dbReference type="Proteomes" id="UP000008633"/>
    </source>
</evidence>
<comment type="cofactor">
    <cofactor evidence="1">
        <name>Mg(2+)</name>
        <dbReference type="ChEBI" id="CHEBI:18420"/>
    </cofactor>
</comment>
<dbReference type="RefSeq" id="WP_013554018.1">
    <property type="nucleotide sequence ID" value="NC_014935.1"/>
</dbReference>
<evidence type="ECO:0000259" key="6">
    <source>
        <dbReference type="PROSITE" id="PS50110"/>
    </source>
</evidence>
<dbReference type="PANTHER" id="PTHR44591:SF3">
    <property type="entry name" value="RESPONSE REGULATORY DOMAIN-CONTAINING PROTEIN"/>
    <property type="match status" value="1"/>
</dbReference>
<evidence type="ECO:0000256" key="1">
    <source>
        <dbReference type="ARBA" id="ARBA00001946"/>
    </source>
</evidence>
<evidence type="ECO:0000256" key="4">
    <source>
        <dbReference type="ARBA" id="ARBA00022779"/>
    </source>
</evidence>
<keyword evidence="2" id="KW-0145">Chemotaxis</keyword>
<dbReference type="SMART" id="SM00448">
    <property type="entry name" value="REC"/>
    <property type="match status" value="1"/>
</dbReference>
<dbReference type="Proteomes" id="UP000008633">
    <property type="component" value="Chromosome"/>
</dbReference>
<dbReference type="SUPFAM" id="SSF52172">
    <property type="entry name" value="CheY-like"/>
    <property type="match status" value="1"/>
</dbReference>
<name>E6WXR8_NITSE</name>
<dbReference type="CDD" id="cd00156">
    <property type="entry name" value="REC"/>
    <property type="match status" value="1"/>
</dbReference>
<feature type="domain" description="Response regulatory" evidence="6">
    <location>
        <begin position="7"/>
        <end position="121"/>
    </location>
</feature>
<protein>
    <submittedName>
        <fullName evidence="7">Response regulator receiver protein</fullName>
    </submittedName>
</protein>
<reference evidence="8" key="2">
    <citation type="submission" date="2011-01" db="EMBL/GenBank/DDBJ databases">
        <title>The complete genome of Nitratifractor salsuginis DSM 16511.</title>
        <authorList>
            <consortium name="US DOE Joint Genome Institute (JGI-PGF)"/>
            <person name="Lucas S."/>
            <person name="Copeland A."/>
            <person name="Lapidus A."/>
            <person name="Bruce D."/>
            <person name="Goodwin L."/>
            <person name="Pitluck S."/>
            <person name="Kyrpides N."/>
            <person name="Mavromatis K."/>
            <person name="Ivanova N."/>
            <person name="Mikhailova N."/>
            <person name="Zeytun A."/>
            <person name="Detter J.C."/>
            <person name="Tapia R."/>
            <person name="Han C."/>
            <person name="Land M."/>
            <person name="Hauser L."/>
            <person name="Markowitz V."/>
            <person name="Cheng J.-F."/>
            <person name="Hugenholtz P."/>
            <person name="Woyke T."/>
            <person name="Wu D."/>
            <person name="Tindall B."/>
            <person name="Schuetze A."/>
            <person name="Brambilla E."/>
            <person name="Klenk H.-P."/>
            <person name="Eisen J.A."/>
        </authorList>
    </citation>
    <scope>NUCLEOTIDE SEQUENCE [LARGE SCALE GENOMIC DNA]</scope>
    <source>
        <strain evidence="8">DSM 16511 / JCM 12458 / E9I37-1</strain>
    </source>
</reference>
<keyword evidence="3 5" id="KW-0597">Phosphoprotein</keyword>
<dbReference type="HOGENOM" id="CLU_000445_69_12_7"/>
<dbReference type="eggNOG" id="COG0784">
    <property type="taxonomic scope" value="Bacteria"/>
</dbReference>
<dbReference type="GO" id="GO:0097588">
    <property type="term" value="P:archaeal or bacterial-type flagellum-dependent cell motility"/>
    <property type="evidence" value="ECO:0007669"/>
    <property type="project" value="UniProtKB-KW"/>
</dbReference>
<dbReference type="InterPro" id="IPR050595">
    <property type="entry name" value="Bact_response_regulator"/>
</dbReference>
<keyword evidence="4" id="KW-0283">Flagellar rotation</keyword>
<dbReference type="AlphaFoldDB" id="E6WXR8"/>
<dbReference type="GO" id="GO:0000160">
    <property type="term" value="P:phosphorelay signal transduction system"/>
    <property type="evidence" value="ECO:0007669"/>
    <property type="project" value="InterPro"/>
</dbReference>
<proteinExistence type="predicted"/>
<dbReference type="Gene3D" id="3.40.50.2300">
    <property type="match status" value="1"/>
</dbReference>
<reference evidence="7 8" key="1">
    <citation type="journal article" date="2011" name="Stand. Genomic Sci.">
        <title>Complete genome sequence of Nitratifractor salsuginis type strain (E9I37-1).</title>
        <authorList>
            <person name="Anderson I."/>
            <person name="Sikorski J."/>
            <person name="Zeytun A."/>
            <person name="Nolan M."/>
            <person name="Lapidus A."/>
            <person name="Lucas S."/>
            <person name="Hammon N."/>
            <person name="Deshpande S."/>
            <person name="Cheng J.F."/>
            <person name="Tapia R."/>
            <person name="Han C."/>
            <person name="Goodwin L."/>
            <person name="Pitluck S."/>
            <person name="Liolios K."/>
            <person name="Pagani I."/>
            <person name="Ivanova N."/>
            <person name="Huntemann M."/>
            <person name="Mavromatis K."/>
            <person name="Ovchinikova G."/>
            <person name="Pati A."/>
            <person name="Chen A."/>
            <person name="Palaniappan K."/>
            <person name="Land M."/>
            <person name="Hauser L."/>
            <person name="Brambilla E.M."/>
            <person name="Ngatchou-Djao O.D."/>
            <person name="Rohde M."/>
            <person name="Tindall B.J."/>
            <person name="Goker M."/>
            <person name="Detter J.C."/>
            <person name="Woyke T."/>
            <person name="Bristow J."/>
            <person name="Eisen J.A."/>
            <person name="Markowitz V."/>
            <person name="Hugenholtz P."/>
            <person name="Klenk H.P."/>
            <person name="Kyrpides N.C."/>
        </authorList>
    </citation>
    <scope>NUCLEOTIDE SEQUENCE [LARGE SCALE GENOMIC DNA]</scope>
    <source>
        <strain evidence="8">DSM 16511 / JCM 12458 / E9I37-1</strain>
    </source>
</reference>
<dbReference type="OrthoDB" id="9800029at2"/>
<sequence>MLLSDAKVLLIEDHPEALALLTELLEGYFREICPVSSAEEGLDIYRESAPDLLISDISLPGLDGVGLAERIRAEDEKIPIFWLSAHNDTRLHHEAARLKIDGVFAKPLIDLVGFLGSLEHAAKGLPVPGIEE</sequence>
<evidence type="ECO:0000313" key="7">
    <source>
        <dbReference type="EMBL" id="ADV46325.1"/>
    </source>
</evidence>
<evidence type="ECO:0000256" key="5">
    <source>
        <dbReference type="PROSITE-ProRule" id="PRU00169"/>
    </source>
</evidence>
<evidence type="ECO:0000256" key="3">
    <source>
        <dbReference type="ARBA" id="ARBA00022553"/>
    </source>
</evidence>
<dbReference type="PANTHER" id="PTHR44591">
    <property type="entry name" value="STRESS RESPONSE REGULATOR PROTEIN 1"/>
    <property type="match status" value="1"/>
</dbReference>
<keyword evidence="8" id="KW-1185">Reference proteome</keyword>
<dbReference type="InterPro" id="IPR001789">
    <property type="entry name" value="Sig_transdc_resp-reg_receiver"/>
</dbReference>
<dbReference type="Pfam" id="PF00072">
    <property type="entry name" value="Response_reg"/>
    <property type="match status" value="1"/>
</dbReference>
<organism evidence="7 8">
    <name type="scientific">Nitratifractor salsuginis (strain DSM 16511 / JCM 12458 / E9I37-1)</name>
    <dbReference type="NCBI Taxonomy" id="749222"/>
    <lineage>
        <taxon>Bacteria</taxon>
        <taxon>Pseudomonadati</taxon>
        <taxon>Campylobacterota</taxon>
        <taxon>Epsilonproteobacteria</taxon>
        <taxon>Campylobacterales</taxon>
        <taxon>Sulfurovaceae</taxon>
        <taxon>Nitratifractor</taxon>
    </lineage>
</organism>
<dbReference type="KEGG" id="nsa:Nitsa_1069"/>
<feature type="modified residue" description="4-aspartylphosphate" evidence="5">
    <location>
        <position position="56"/>
    </location>
</feature>
<dbReference type="STRING" id="749222.Nitsa_1069"/>
<accession>E6WXR8</accession>
<dbReference type="EMBL" id="CP002452">
    <property type="protein sequence ID" value="ADV46325.1"/>
    <property type="molecule type" value="Genomic_DNA"/>
</dbReference>
<gene>
    <name evidence="7" type="ordered locus">Nitsa_1069</name>
</gene>
<evidence type="ECO:0000256" key="2">
    <source>
        <dbReference type="ARBA" id="ARBA00022500"/>
    </source>
</evidence>